<feature type="non-terminal residue" evidence="1">
    <location>
        <position position="76"/>
    </location>
</feature>
<evidence type="ECO:0000313" key="2">
    <source>
        <dbReference type="Proteomes" id="UP001372834"/>
    </source>
</evidence>
<proteinExistence type="predicted"/>
<dbReference type="AlphaFoldDB" id="A0AAN8S915"/>
<reference evidence="1 2" key="1">
    <citation type="submission" date="2023-10" db="EMBL/GenBank/DDBJ databases">
        <title>Genomes of two closely related lineages of the louse Polyplax serrata with different host specificities.</title>
        <authorList>
            <person name="Martinu J."/>
            <person name="Tarabai H."/>
            <person name="Stefka J."/>
            <person name="Hypsa V."/>
        </authorList>
    </citation>
    <scope>NUCLEOTIDE SEQUENCE [LARGE SCALE GENOMIC DNA]</scope>
    <source>
        <strain evidence="1">HR10_N</strain>
    </source>
</reference>
<sequence length="76" mass="8520">YVLHRGCPPNRTASNFKLCKSTSVQSGSGLCCYRNDDEDGVGDLDVRDNRIQVPKLGTRQAFDETPVWYQQFPTPA</sequence>
<accession>A0AAN8S915</accession>
<evidence type="ECO:0000313" key="1">
    <source>
        <dbReference type="EMBL" id="KAK6642437.1"/>
    </source>
</evidence>
<comment type="caution">
    <text evidence="1">The sequence shown here is derived from an EMBL/GenBank/DDBJ whole genome shotgun (WGS) entry which is preliminary data.</text>
</comment>
<gene>
    <name evidence="1" type="ORF">RUM43_003939</name>
</gene>
<feature type="non-terminal residue" evidence="1">
    <location>
        <position position="1"/>
    </location>
</feature>
<name>A0AAN8S915_POLSC</name>
<protein>
    <submittedName>
        <fullName evidence="1">Uncharacterized protein</fullName>
    </submittedName>
</protein>
<dbReference type="Proteomes" id="UP001372834">
    <property type="component" value="Unassembled WGS sequence"/>
</dbReference>
<dbReference type="EMBL" id="JAWJWE010000002">
    <property type="protein sequence ID" value="KAK6642437.1"/>
    <property type="molecule type" value="Genomic_DNA"/>
</dbReference>
<organism evidence="1 2">
    <name type="scientific">Polyplax serrata</name>
    <name type="common">Common mouse louse</name>
    <dbReference type="NCBI Taxonomy" id="468196"/>
    <lineage>
        <taxon>Eukaryota</taxon>
        <taxon>Metazoa</taxon>
        <taxon>Ecdysozoa</taxon>
        <taxon>Arthropoda</taxon>
        <taxon>Hexapoda</taxon>
        <taxon>Insecta</taxon>
        <taxon>Pterygota</taxon>
        <taxon>Neoptera</taxon>
        <taxon>Paraneoptera</taxon>
        <taxon>Psocodea</taxon>
        <taxon>Troctomorpha</taxon>
        <taxon>Phthiraptera</taxon>
        <taxon>Anoplura</taxon>
        <taxon>Polyplacidae</taxon>
        <taxon>Polyplax</taxon>
    </lineage>
</organism>